<evidence type="ECO:0000313" key="2">
    <source>
        <dbReference type="EMBL" id="OLU38077.1"/>
    </source>
</evidence>
<evidence type="ECO:0000313" key="3">
    <source>
        <dbReference type="Proteomes" id="UP000186341"/>
    </source>
</evidence>
<dbReference type="PANTHER" id="PTHR34989">
    <property type="entry name" value="PROTEIN HDED"/>
    <property type="match status" value="1"/>
</dbReference>
<dbReference type="GeneID" id="82203306"/>
<feature type="transmembrane region" description="Helical" evidence="1">
    <location>
        <begin position="92"/>
        <end position="111"/>
    </location>
</feature>
<keyword evidence="1" id="KW-0472">Membrane</keyword>
<feature type="transmembrane region" description="Helical" evidence="1">
    <location>
        <begin position="41"/>
        <end position="59"/>
    </location>
</feature>
<organism evidence="2 3">
    <name type="scientific">Ileibacterium valens</name>
    <dbReference type="NCBI Taxonomy" id="1862668"/>
    <lineage>
        <taxon>Bacteria</taxon>
        <taxon>Bacillati</taxon>
        <taxon>Bacillota</taxon>
        <taxon>Erysipelotrichia</taxon>
        <taxon>Erysipelotrichales</taxon>
        <taxon>Erysipelotrichaceae</taxon>
        <taxon>Ileibacterium</taxon>
    </lineage>
</organism>
<dbReference type="PANTHER" id="PTHR34989:SF1">
    <property type="entry name" value="PROTEIN HDED"/>
    <property type="match status" value="1"/>
</dbReference>
<dbReference type="RefSeq" id="WP_075820371.1">
    <property type="nucleotide sequence ID" value="NZ_CAJUTZ010000096.1"/>
</dbReference>
<comment type="caution">
    <text evidence="2">The sequence shown here is derived from an EMBL/GenBank/DDBJ whole genome shotgun (WGS) entry which is preliminary data.</text>
</comment>
<dbReference type="GO" id="GO:0005886">
    <property type="term" value="C:plasma membrane"/>
    <property type="evidence" value="ECO:0007669"/>
    <property type="project" value="TreeGrafter"/>
</dbReference>
<feature type="transmembrane region" description="Helical" evidence="1">
    <location>
        <begin position="148"/>
        <end position="173"/>
    </location>
</feature>
<keyword evidence="1" id="KW-1133">Transmembrane helix</keyword>
<keyword evidence="1" id="KW-0812">Transmembrane</keyword>
<dbReference type="Pfam" id="PF03729">
    <property type="entry name" value="DUF308"/>
    <property type="match status" value="1"/>
</dbReference>
<name>A0A1U7NEJ5_9FIRM</name>
<evidence type="ECO:0008006" key="4">
    <source>
        <dbReference type="Google" id="ProtNLM"/>
    </source>
</evidence>
<dbReference type="EMBL" id="MPJW01000179">
    <property type="protein sequence ID" value="OLU38077.1"/>
    <property type="molecule type" value="Genomic_DNA"/>
</dbReference>
<evidence type="ECO:0000256" key="1">
    <source>
        <dbReference type="SAM" id="Phobius"/>
    </source>
</evidence>
<dbReference type="AlphaFoldDB" id="A0A1U7NEJ5"/>
<protein>
    <recommendedName>
        <fullName evidence="4">DUF308 domain-containing protein</fullName>
    </recommendedName>
</protein>
<feature type="transmembrane region" description="Helical" evidence="1">
    <location>
        <begin position="123"/>
        <end position="142"/>
    </location>
</feature>
<sequence length="174" mass="19179">MSKSSFGWAKVLYILLAILYIITGIYFFTSPVLAEYVLGNFIGAMMLVYGVIMIIAYFMSSTFKSIWTLILGILMVVLGIVIFANVFDTMNVLGVIMGIGFICAGAFRIYQGFQVKDMGLSQWWMLLILGILTLIVGCILTFNPSVSGGYFTIWVGSSFLVNGISDLCTALFVF</sequence>
<dbReference type="Proteomes" id="UP000186341">
    <property type="component" value="Unassembled WGS sequence"/>
</dbReference>
<reference evidence="2 3" key="1">
    <citation type="submission" date="2016-11" db="EMBL/GenBank/DDBJ databases">
        <title>Description of two novel members of the family Erysipelotrichaceae: Ileibacterium lipovorans gen. nov., sp. nov. and Dubosiella newyorkensis, gen. nov., sp. nov.</title>
        <authorList>
            <person name="Cox L.M."/>
            <person name="Sohn J."/>
            <person name="Tyrrell K.L."/>
            <person name="Citron D.M."/>
            <person name="Lawson P.A."/>
            <person name="Patel N.B."/>
            <person name="Iizumi T."/>
            <person name="Perez-Perez G.I."/>
            <person name="Goldstein E.J."/>
            <person name="Blaser M.J."/>
        </authorList>
    </citation>
    <scope>NUCLEOTIDE SEQUENCE [LARGE SCALE GENOMIC DNA]</scope>
    <source>
        <strain evidence="2 3">NYU-BL-A3</strain>
    </source>
</reference>
<feature type="transmembrane region" description="Helical" evidence="1">
    <location>
        <begin position="66"/>
        <end position="86"/>
    </location>
</feature>
<feature type="transmembrane region" description="Helical" evidence="1">
    <location>
        <begin position="12"/>
        <end position="29"/>
    </location>
</feature>
<accession>A0A1U7NEJ5</accession>
<dbReference type="InterPro" id="IPR005325">
    <property type="entry name" value="DUF308_memb"/>
</dbReference>
<gene>
    <name evidence="2" type="ORF">BO222_09035</name>
</gene>
<proteinExistence type="predicted"/>
<keyword evidence="3" id="KW-1185">Reference proteome</keyword>
<dbReference type="InterPro" id="IPR052712">
    <property type="entry name" value="Acid_resist_chaperone_HdeD"/>
</dbReference>